<evidence type="ECO:0000256" key="4">
    <source>
        <dbReference type="ARBA" id="ARBA00022679"/>
    </source>
</evidence>
<dbReference type="SUPFAM" id="SSF53448">
    <property type="entry name" value="Nucleotide-diphospho-sugar transferases"/>
    <property type="match status" value="1"/>
</dbReference>
<dbReference type="AlphaFoldDB" id="A0A1G6GEB2"/>
<feature type="transmembrane region" description="Helical" evidence="11">
    <location>
        <begin position="215"/>
        <end position="234"/>
    </location>
</feature>
<dbReference type="Pfam" id="PF00535">
    <property type="entry name" value="Glycos_transf_2"/>
    <property type="match status" value="1"/>
</dbReference>
<evidence type="ECO:0000256" key="8">
    <source>
        <dbReference type="ARBA" id="ARBA00038120"/>
    </source>
</evidence>
<organism evidence="13 14">
    <name type="scientific">Raineyella antarctica</name>
    <dbReference type="NCBI Taxonomy" id="1577474"/>
    <lineage>
        <taxon>Bacteria</taxon>
        <taxon>Bacillati</taxon>
        <taxon>Actinomycetota</taxon>
        <taxon>Actinomycetes</taxon>
        <taxon>Propionibacteriales</taxon>
        <taxon>Propionibacteriaceae</taxon>
        <taxon>Raineyella</taxon>
    </lineage>
</organism>
<keyword evidence="11" id="KW-1133">Transmembrane helix</keyword>
<sequence>MSIEIVDIRREPRSYSVVVPAYNEELFIGDCLDSLSRQDFAGPVEIIVVDNNSDDATARIAALHDAVVVHEPSPGVCNARQAGLARATGTIIVSVDADTIYPPHWLSTIDRHFASADDVVAVAGPPVFREGPAWGRVLTGWLFWLVTVIERVSGRLSYVSAANLAFRRSAFGGYDTQMSQGGDELDVLRQLRPHGRLVWDADNPVVTSPRRMSAGMLHGLVVTMLYYYVGGYVVNKLARRRVIGTYRAIRTPSPVPVPHRADPGPLPAPRRRRMLVAPRRRDESST</sequence>
<comment type="function">
    <text evidence="6">Catalyzes the glycosylation of 4,4'-diaponeurosporenoate, i.e. the esterification of glucose at the C1'' position with the carboxyl group of 4,4'-diaponeurosporenic acid, to form glycosyl-4,4'-diaponeurosporenoate. This is a step in the biosynthesis of staphyloxanthin, an orange pigment present in most staphylococci strains.</text>
</comment>
<evidence type="ECO:0000256" key="2">
    <source>
        <dbReference type="ARBA" id="ARBA00022475"/>
    </source>
</evidence>
<evidence type="ECO:0000256" key="5">
    <source>
        <dbReference type="ARBA" id="ARBA00023136"/>
    </source>
</evidence>
<evidence type="ECO:0000256" key="1">
    <source>
        <dbReference type="ARBA" id="ARBA00004236"/>
    </source>
</evidence>
<keyword evidence="5 11" id="KW-0472">Membrane</keyword>
<accession>A0A1G6GEB2</accession>
<evidence type="ECO:0000313" key="14">
    <source>
        <dbReference type="Proteomes" id="UP000199086"/>
    </source>
</evidence>
<dbReference type="PANTHER" id="PTHR43646">
    <property type="entry name" value="GLYCOSYLTRANSFERASE"/>
    <property type="match status" value="1"/>
</dbReference>
<keyword evidence="11" id="KW-0812">Transmembrane</keyword>
<dbReference type="InterPro" id="IPR001173">
    <property type="entry name" value="Glyco_trans_2-like"/>
</dbReference>
<keyword evidence="3" id="KW-0328">Glycosyltransferase</keyword>
<reference evidence="13 14" key="1">
    <citation type="submission" date="2016-06" db="EMBL/GenBank/DDBJ databases">
        <authorList>
            <person name="Olsen C.W."/>
            <person name="Carey S."/>
            <person name="Hinshaw L."/>
            <person name="Karasin A.I."/>
        </authorList>
    </citation>
    <scope>NUCLEOTIDE SEQUENCE [LARGE SCALE GENOMIC DNA]</scope>
    <source>
        <strain evidence="13 14">LZ-22</strain>
    </source>
</reference>
<dbReference type="Gene3D" id="3.90.550.10">
    <property type="entry name" value="Spore Coat Polysaccharide Biosynthesis Protein SpsA, Chain A"/>
    <property type="match status" value="1"/>
</dbReference>
<keyword evidence="14" id="KW-1185">Reference proteome</keyword>
<gene>
    <name evidence="13" type="ORF">GA0111570_102142</name>
</gene>
<proteinExistence type="inferred from homology"/>
<evidence type="ECO:0000256" key="10">
    <source>
        <dbReference type="SAM" id="MobiDB-lite"/>
    </source>
</evidence>
<feature type="region of interest" description="Disordered" evidence="10">
    <location>
        <begin position="253"/>
        <end position="286"/>
    </location>
</feature>
<evidence type="ECO:0000259" key="12">
    <source>
        <dbReference type="Pfam" id="PF00535"/>
    </source>
</evidence>
<protein>
    <recommendedName>
        <fullName evidence="9">4,4'-diaponeurosporenoate glycosyltransferase</fullName>
    </recommendedName>
</protein>
<evidence type="ECO:0000256" key="9">
    <source>
        <dbReference type="ARBA" id="ARBA00040345"/>
    </source>
</evidence>
<dbReference type="InterPro" id="IPR029044">
    <property type="entry name" value="Nucleotide-diphossugar_trans"/>
</dbReference>
<evidence type="ECO:0000313" key="13">
    <source>
        <dbReference type="EMBL" id="SDB80352.1"/>
    </source>
</evidence>
<dbReference type="STRING" id="1577474.GA0111570_102142"/>
<feature type="domain" description="Glycosyltransferase 2-like" evidence="12">
    <location>
        <begin position="16"/>
        <end position="171"/>
    </location>
</feature>
<dbReference type="GO" id="GO:0005886">
    <property type="term" value="C:plasma membrane"/>
    <property type="evidence" value="ECO:0007669"/>
    <property type="project" value="UniProtKB-SubCell"/>
</dbReference>
<keyword evidence="4 13" id="KW-0808">Transferase</keyword>
<dbReference type="GO" id="GO:0016757">
    <property type="term" value="F:glycosyltransferase activity"/>
    <property type="evidence" value="ECO:0007669"/>
    <property type="project" value="UniProtKB-KW"/>
</dbReference>
<evidence type="ECO:0000256" key="6">
    <source>
        <dbReference type="ARBA" id="ARBA00037281"/>
    </source>
</evidence>
<dbReference type="Proteomes" id="UP000199086">
    <property type="component" value="Unassembled WGS sequence"/>
</dbReference>
<comment type="pathway">
    <text evidence="7">Carotenoid biosynthesis; staphyloxanthin biosynthesis; staphyloxanthin from farnesyl diphosphate: step 4/5.</text>
</comment>
<dbReference type="EMBL" id="FMYF01000002">
    <property type="protein sequence ID" value="SDB80352.1"/>
    <property type="molecule type" value="Genomic_DNA"/>
</dbReference>
<evidence type="ECO:0000256" key="7">
    <source>
        <dbReference type="ARBA" id="ARBA00037904"/>
    </source>
</evidence>
<dbReference type="OrthoDB" id="9797391at2"/>
<dbReference type="RefSeq" id="WP_092606287.1">
    <property type="nucleotide sequence ID" value="NZ_FMYF01000002.1"/>
</dbReference>
<comment type="similarity">
    <text evidence="8">Belongs to the glycosyltransferase 2 family. CrtQ subfamily.</text>
</comment>
<evidence type="ECO:0000256" key="3">
    <source>
        <dbReference type="ARBA" id="ARBA00022676"/>
    </source>
</evidence>
<comment type="subcellular location">
    <subcellularLocation>
        <location evidence="1">Cell membrane</location>
    </subcellularLocation>
</comment>
<dbReference type="PANTHER" id="PTHR43646:SF2">
    <property type="entry name" value="GLYCOSYLTRANSFERASE 2-LIKE DOMAIN-CONTAINING PROTEIN"/>
    <property type="match status" value="1"/>
</dbReference>
<evidence type="ECO:0000256" key="11">
    <source>
        <dbReference type="SAM" id="Phobius"/>
    </source>
</evidence>
<keyword evidence="2" id="KW-1003">Cell membrane</keyword>
<dbReference type="CDD" id="cd06423">
    <property type="entry name" value="CESA_like"/>
    <property type="match status" value="1"/>
</dbReference>
<name>A0A1G6GEB2_9ACTN</name>